<dbReference type="Pfam" id="PF13410">
    <property type="entry name" value="GST_C_2"/>
    <property type="match status" value="1"/>
</dbReference>
<dbReference type="CDD" id="cd03043">
    <property type="entry name" value="GST_N_1"/>
    <property type="match status" value="1"/>
</dbReference>
<dbReference type="SUPFAM" id="SSF52833">
    <property type="entry name" value="Thioredoxin-like"/>
    <property type="match status" value="1"/>
</dbReference>
<reference evidence="2 3" key="1">
    <citation type="journal article" date="2020" name="Genome Biol. Evol.">
        <title>Rhizobium dioscoreae sp. nov., a plant growth-promoting bacterium isolated from yam (Dioscorea species).</title>
        <authorList>
            <person name="Ouyabe M."/>
            <person name="Tanaka N."/>
            <person name="Shiwa Y."/>
            <person name="Fujita N."/>
            <person name="Kikuno H."/>
            <person name="Babil P."/>
            <person name="Shiwachi H."/>
        </authorList>
    </citation>
    <scope>NUCLEOTIDE SEQUENCE [LARGE SCALE GENOMIC DNA]</scope>
    <source>
        <strain evidence="2 3">S-93</strain>
    </source>
</reference>
<dbReference type="CDD" id="cd03194">
    <property type="entry name" value="GST_C_3"/>
    <property type="match status" value="1"/>
</dbReference>
<sequence length="217" mass="24474">MIVDKLTLYIGNKNYSSWSFRPWLALEGCGIPFEEVLIPFDFPGGNPRIREVSPTGKVPMLVHGGFKVWESFAIIEYAAELFPDAGLLPRDRQARALARSYSMEMISGFSALRNSCPMNMRRPIARRELPDAVTTDVERIETIWREARAVSGGPFLFGSFSGADAMFAPVVSRLERYDIAVAADTRDYMAVMKALPAWQKWEEAALQETWTVPEDED</sequence>
<dbReference type="InterPro" id="IPR036249">
    <property type="entry name" value="Thioredoxin-like_sf"/>
</dbReference>
<dbReference type="EMBL" id="BLAJ01000007">
    <property type="protein sequence ID" value="GES52343.1"/>
    <property type="molecule type" value="Genomic_DNA"/>
</dbReference>
<dbReference type="InterPro" id="IPR004045">
    <property type="entry name" value="Glutathione_S-Trfase_N"/>
</dbReference>
<dbReference type="SFLD" id="SFLDG00358">
    <property type="entry name" value="Main_(cytGST)"/>
    <property type="match status" value="1"/>
</dbReference>
<feature type="domain" description="GST N-terminal" evidence="1">
    <location>
        <begin position="6"/>
        <end position="86"/>
    </location>
</feature>
<organism evidence="2 3">
    <name type="scientific">Rhizobium dioscoreae</name>
    <dbReference type="NCBI Taxonomy" id="2653122"/>
    <lineage>
        <taxon>Bacteria</taxon>
        <taxon>Pseudomonadati</taxon>
        <taxon>Pseudomonadota</taxon>
        <taxon>Alphaproteobacteria</taxon>
        <taxon>Hyphomicrobiales</taxon>
        <taxon>Rhizobiaceae</taxon>
        <taxon>Rhizobium/Agrobacterium group</taxon>
        <taxon>Rhizobium</taxon>
    </lineage>
</organism>
<dbReference type="PANTHER" id="PTHR42673">
    <property type="entry name" value="MALEYLACETOACETATE ISOMERASE"/>
    <property type="match status" value="1"/>
</dbReference>
<comment type="caution">
    <text evidence="2">The sequence shown here is derived from an EMBL/GenBank/DDBJ whole genome shotgun (WGS) entry which is preliminary data.</text>
</comment>
<dbReference type="Gene3D" id="3.40.30.10">
    <property type="entry name" value="Glutaredoxin"/>
    <property type="match status" value="1"/>
</dbReference>
<gene>
    <name evidence="2" type="ORF">RsS93_49570</name>
</gene>
<evidence type="ECO:0000313" key="3">
    <source>
        <dbReference type="Proteomes" id="UP000390335"/>
    </source>
</evidence>
<dbReference type="SUPFAM" id="SSF47616">
    <property type="entry name" value="GST C-terminal domain-like"/>
    <property type="match status" value="1"/>
</dbReference>
<dbReference type="Proteomes" id="UP000390335">
    <property type="component" value="Unassembled WGS sequence"/>
</dbReference>
<keyword evidence="3" id="KW-1185">Reference proteome</keyword>
<dbReference type="InterPro" id="IPR036282">
    <property type="entry name" value="Glutathione-S-Trfase_C_sf"/>
</dbReference>
<evidence type="ECO:0000313" key="2">
    <source>
        <dbReference type="EMBL" id="GES52343.1"/>
    </source>
</evidence>
<dbReference type="InterPro" id="IPR040079">
    <property type="entry name" value="Glutathione_S-Trfase"/>
</dbReference>
<dbReference type="PANTHER" id="PTHR42673:SF4">
    <property type="entry name" value="MALEYLACETOACETATE ISOMERASE"/>
    <property type="match status" value="1"/>
</dbReference>
<protein>
    <submittedName>
        <fullName evidence="2">Glutathione S-transferase</fullName>
    </submittedName>
</protein>
<dbReference type="SFLD" id="SFLDS00019">
    <property type="entry name" value="Glutathione_Transferase_(cytos"/>
    <property type="match status" value="1"/>
</dbReference>
<dbReference type="Pfam" id="PF13409">
    <property type="entry name" value="GST_N_2"/>
    <property type="match status" value="1"/>
</dbReference>
<proteinExistence type="predicted"/>
<name>A0ABQ0ZAE1_9HYPH</name>
<accession>A0ABQ0ZAE1</accession>
<evidence type="ECO:0000259" key="1">
    <source>
        <dbReference type="PROSITE" id="PS50404"/>
    </source>
</evidence>
<dbReference type="Gene3D" id="1.20.1050.10">
    <property type="match status" value="1"/>
</dbReference>
<dbReference type="PROSITE" id="PS50404">
    <property type="entry name" value="GST_NTER"/>
    <property type="match status" value="1"/>
</dbReference>